<sequence length="305" mass="32620">MRLRFALIAVAAGLLPLSSMQGAVAAQEAGQQDPAAAPMASETQSATPKDDSASIDALFDALGLGQVIETMRAEGLDYGADLKADLLAGQNAAGWEETVSQIHDAAVLDRLVRSELAERLAGVDTAPLVAFFESPLGQRIVALEIEARVAMAMEGAEEAARTRYAQMLKDGGPRTDALAELIEIGDLVEWNVMGAMNSNYAFYTGLLDGQGDMASPDINEEQILTDVWGQEEEIRTDTAEWIGAYLALAYEPLSDEQIAQYAEFSRGAPAQALNRALFGAFDVMYAQISRALGFAAATYMRGEDI</sequence>
<evidence type="ECO:0000256" key="2">
    <source>
        <dbReference type="SAM" id="SignalP"/>
    </source>
</evidence>
<dbReference type="AlphaFoldDB" id="A0A921NUS6"/>
<dbReference type="Proteomes" id="UP000698242">
    <property type="component" value="Unassembled WGS sequence"/>
</dbReference>
<feature type="region of interest" description="Disordered" evidence="1">
    <location>
        <begin position="28"/>
        <end position="50"/>
    </location>
</feature>
<evidence type="ECO:0000256" key="1">
    <source>
        <dbReference type="SAM" id="MobiDB-lite"/>
    </source>
</evidence>
<dbReference type="RefSeq" id="WP_159965974.1">
    <property type="nucleotide sequence ID" value="NZ_APKE01000028.1"/>
</dbReference>
<organism evidence="4 5">
    <name type="scientific">Profundibacterium mesophilum KAUST100406-0324</name>
    <dbReference type="NCBI Taxonomy" id="1037889"/>
    <lineage>
        <taxon>Bacteria</taxon>
        <taxon>Pseudomonadati</taxon>
        <taxon>Pseudomonadota</taxon>
        <taxon>Alphaproteobacteria</taxon>
        <taxon>Rhodobacterales</taxon>
        <taxon>Roseobacteraceae</taxon>
        <taxon>Profundibacterium</taxon>
    </lineage>
</organism>
<feature type="signal peptide" evidence="2">
    <location>
        <begin position="1"/>
        <end position="25"/>
    </location>
</feature>
<name>A0A921NUS6_9RHOB</name>
<keyword evidence="2" id="KW-0732">Signal</keyword>
<comment type="caution">
    <text evidence="4">The sequence shown here is derived from an EMBL/GenBank/DDBJ whole genome shotgun (WGS) entry which is preliminary data.</text>
</comment>
<protein>
    <recommendedName>
        <fullName evidence="3">DUF2059 domain-containing protein</fullName>
    </recommendedName>
</protein>
<feature type="domain" description="DUF2059" evidence="3">
    <location>
        <begin position="125"/>
        <end position="160"/>
    </location>
</feature>
<evidence type="ECO:0000259" key="3">
    <source>
        <dbReference type="Pfam" id="PF09832"/>
    </source>
</evidence>
<keyword evidence="5" id="KW-1185">Reference proteome</keyword>
<dbReference type="EMBL" id="APKE01000028">
    <property type="protein sequence ID" value="KAF0675174.1"/>
    <property type="molecule type" value="Genomic_DNA"/>
</dbReference>
<gene>
    <name evidence="4" type="ORF">PMES_02437</name>
</gene>
<proteinExistence type="predicted"/>
<reference evidence="4" key="1">
    <citation type="submission" date="2013-03" db="EMBL/GenBank/DDBJ databases">
        <title>Genome Sequence of the Profundibacterium mesophilum strain KAUST100406-0324T from Red Sea, a novel genus in the family Rhodobacteraceae.</title>
        <authorList>
            <person name="Essack M."/>
            <person name="Alam I."/>
            <person name="Lafi F."/>
            <person name="Alawi W."/>
            <person name="Kamanu F."/>
            <person name="Al-Suwailem A."/>
            <person name="Lee O.O."/>
            <person name="Xu Y."/>
            <person name="Bajic V."/>
            <person name="Qian P.-Y."/>
            <person name="Archer J."/>
        </authorList>
    </citation>
    <scope>NUCLEOTIDE SEQUENCE</scope>
    <source>
        <strain evidence="4">KAUST100406-0324</strain>
    </source>
</reference>
<dbReference type="OrthoDB" id="7841298at2"/>
<evidence type="ECO:0000313" key="4">
    <source>
        <dbReference type="EMBL" id="KAF0675174.1"/>
    </source>
</evidence>
<evidence type="ECO:0000313" key="5">
    <source>
        <dbReference type="Proteomes" id="UP000698242"/>
    </source>
</evidence>
<feature type="chain" id="PRO_5037663908" description="DUF2059 domain-containing protein" evidence="2">
    <location>
        <begin position="26"/>
        <end position="305"/>
    </location>
</feature>
<accession>A0A921NUS6</accession>
<dbReference type="InterPro" id="IPR018637">
    <property type="entry name" value="DUF2059"/>
</dbReference>
<dbReference type="Pfam" id="PF09832">
    <property type="entry name" value="DUF2059"/>
    <property type="match status" value="1"/>
</dbReference>